<dbReference type="VEuPathDB" id="CryptoDB:Cvel_16272"/>
<dbReference type="PRINTS" id="PR00449">
    <property type="entry name" value="RASTRNSFRMNG"/>
</dbReference>
<dbReference type="Gene3D" id="3.40.50.300">
    <property type="entry name" value="P-loop containing nucleotide triphosphate hydrolases"/>
    <property type="match status" value="1"/>
</dbReference>
<feature type="region of interest" description="Disordered" evidence="2">
    <location>
        <begin position="251"/>
        <end position="270"/>
    </location>
</feature>
<accession>A0A0G4FCY4</accession>
<dbReference type="InterPro" id="IPR027417">
    <property type="entry name" value="P-loop_NTPase"/>
</dbReference>
<dbReference type="SMART" id="SM00175">
    <property type="entry name" value="RAB"/>
    <property type="match status" value="1"/>
</dbReference>
<dbReference type="GO" id="GO:0005525">
    <property type="term" value="F:GTP binding"/>
    <property type="evidence" value="ECO:0007669"/>
    <property type="project" value="InterPro"/>
</dbReference>
<evidence type="ECO:0000313" key="3">
    <source>
        <dbReference type="EMBL" id="CEM10664.1"/>
    </source>
</evidence>
<evidence type="ECO:0000256" key="1">
    <source>
        <dbReference type="ARBA" id="ARBA00022741"/>
    </source>
</evidence>
<dbReference type="SMART" id="SM00174">
    <property type="entry name" value="RHO"/>
    <property type="match status" value="1"/>
</dbReference>
<dbReference type="SUPFAM" id="SSF52540">
    <property type="entry name" value="P-loop containing nucleoside triphosphate hydrolases"/>
    <property type="match status" value="1"/>
</dbReference>
<dbReference type="GO" id="GO:0003924">
    <property type="term" value="F:GTPase activity"/>
    <property type="evidence" value="ECO:0007669"/>
    <property type="project" value="InterPro"/>
</dbReference>
<protein>
    <submittedName>
        <fullName evidence="3">Uncharacterized protein</fullName>
    </submittedName>
</protein>
<sequence>MIRALFEGLFSQWGRPVPTETSSSSGSKKVEKKWVVVLGYSSVGKDKLLERIVWPDEPFSHEPSVAGPGDVGIMSKVCNKKDSDKLVKVHFFIYSGVSAESSVLVTQILPSLRPLPAGLVLLLYDVRDRKTLDLVDLYMADVPSQMKARNADVFLVGTKTDTEPGGRDREVASEEGQAKALEIGARYFETSAKTRKGVRELESAIVSVVGGELKEEPHWTKEEHPKSCPIIQKTVLTFLLAMQRMRERCRKQKGQTKEEPHPGGHPHVRREITGDALGDTQCVQSDCMRETVESPSTVALSHSLSLYICEFLPLKNNTPILRPRVALPCSHTRAESTGNQWMGQDALDLES</sequence>
<dbReference type="InterPro" id="IPR001806">
    <property type="entry name" value="Small_GTPase"/>
</dbReference>
<dbReference type="AlphaFoldDB" id="A0A0G4FCY4"/>
<gene>
    <name evidence="3" type="ORF">Cvel_16272</name>
</gene>
<name>A0A0G4FCY4_9ALVE</name>
<evidence type="ECO:0000256" key="2">
    <source>
        <dbReference type="SAM" id="MobiDB-lite"/>
    </source>
</evidence>
<dbReference type="Pfam" id="PF00071">
    <property type="entry name" value="Ras"/>
    <property type="match status" value="1"/>
</dbReference>
<reference evidence="3" key="1">
    <citation type="submission" date="2014-11" db="EMBL/GenBank/DDBJ databases">
        <authorList>
            <person name="Otto D Thomas"/>
            <person name="Naeem Raeece"/>
        </authorList>
    </citation>
    <scope>NUCLEOTIDE SEQUENCE</scope>
</reference>
<proteinExistence type="predicted"/>
<organism evidence="3">
    <name type="scientific">Chromera velia CCMP2878</name>
    <dbReference type="NCBI Taxonomy" id="1169474"/>
    <lineage>
        <taxon>Eukaryota</taxon>
        <taxon>Sar</taxon>
        <taxon>Alveolata</taxon>
        <taxon>Colpodellida</taxon>
        <taxon>Chromeraceae</taxon>
        <taxon>Chromera</taxon>
    </lineage>
</organism>
<dbReference type="PhylomeDB" id="A0A0G4FCY4"/>
<dbReference type="PANTHER" id="PTHR47978">
    <property type="match status" value="1"/>
</dbReference>
<keyword evidence="1" id="KW-0547">Nucleotide-binding</keyword>
<dbReference type="EMBL" id="CDMZ01000270">
    <property type="protein sequence ID" value="CEM10664.1"/>
    <property type="molecule type" value="Genomic_DNA"/>
</dbReference>
<dbReference type="PROSITE" id="PS51419">
    <property type="entry name" value="RAB"/>
    <property type="match status" value="1"/>
</dbReference>